<keyword evidence="3 5" id="KW-1133">Transmembrane helix</keyword>
<keyword evidence="2 5" id="KW-0812">Transmembrane</keyword>
<dbReference type="InterPro" id="IPR001828">
    <property type="entry name" value="ANF_lig-bd_rcpt"/>
</dbReference>
<proteinExistence type="predicted"/>
<evidence type="ECO:0000256" key="2">
    <source>
        <dbReference type="ARBA" id="ARBA00022692"/>
    </source>
</evidence>
<dbReference type="EMBL" id="MTYJ01000125">
    <property type="protein sequence ID" value="OQV13358.1"/>
    <property type="molecule type" value="Genomic_DNA"/>
</dbReference>
<dbReference type="SUPFAM" id="SSF53822">
    <property type="entry name" value="Periplasmic binding protein-like I"/>
    <property type="match status" value="1"/>
</dbReference>
<feature type="domain" description="Receptor ligand binding region" evidence="6">
    <location>
        <begin position="38"/>
        <end position="244"/>
    </location>
</feature>
<evidence type="ECO:0000256" key="1">
    <source>
        <dbReference type="ARBA" id="ARBA00004370"/>
    </source>
</evidence>
<evidence type="ECO:0000256" key="4">
    <source>
        <dbReference type="ARBA" id="ARBA00023136"/>
    </source>
</evidence>
<dbReference type="Pfam" id="PF01094">
    <property type="entry name" value="ANF_receptor"/>
    <property type="match status" value="1"/>
</dbReference>
<dbReference type="Proteomes" id="UP000192578">
    <property type="component" value="Unassembled WGS sequence"/>
</dbReference>
<dbReference type="GO" id="GO:0016020">
    <property type="term" value="C:membrane"/>
    <property type="evidence" value="ECO:0007669"/>
    <property type="project" value="UniProtKB-SubCell"/>
</dbReference>
<evidence type="ECO:0000313" key="8">
    <source>
        <dbReference type="Proteomes" id="UP000192578"/>
    </source>
</evidence>
<organism evidence="7 8">
    <name type="scientific">Hypsibius exemplaris</name>
    <name type="common">Freshwater tardigrade</name>
    <dbReference type="NCBI Taxonomy" id="2072580"/>
    <lineage>
        <taxon>Eukaryota</taxon>
        <taxon>Metazoa</taxon>
        <taxon>Ecdysozoa</taxon>
        <taxon>Tardigrada</taxon>
        <taxon>Eutardigrada</taxon>
        <taxon>Parachela</taxon>
        <taxon>Hypsibioidea</taxon>
        <taxon>Hypsibiidae</taxon>
        <taxon>Hypsibius</taxon>
    </lineage>
</organism>
<gene>
    <name evidence="7" type="ORF">BV898_12393</name>
</gene>
<evidence type="ECO:0000256" key="3">
    <source>
        <dbReference type="ARBA" id="ARBA00022989"/>
    </source>
</evidence>
<comment type="subcellular location">
    <subcellularLocation>
        <location evidence="1">Membrane</location>
    </subcellularLocation>
</comment>
<dbReference type="InterPro" id="IPR028082">
    <property type="entry name" value="Peripla_BP_I"/>
</dbReference>
<dbReference type="OrthoDB" id="10656763at2759"/>
<keyword evidence="4 5" id="KW-0472">Membrane</keyword>
<comment type="caution">
    <text evidence="7">The sequence shown here is derived from an EMBL/GenBank/DDBJ whole genome shotgun (WGS) entry which is preliminary data.</text>
</comment>
<evidence type="ECO:0000256" key="5">
    <source>
        <dbReference type="SAM" id="Phobius"/>
    </source>
</evidence>
<dbReference type="AlphaFoldDB" id="A0A1W0WDT9"/>
<accession>A0A1W0WDT9</accession>
<keyword evidence="8" id="KW-1185">Reference proteome</keyword>
<feature type="transmembrane region" description="Helical" evidence="5">
    <location>
        <begin position="361"/>
        <end position="381"/>
    </location>
</feature>
<evidence type="ECO:0000259" key="6">
    <source>
        <dbReference type="Pfam" id="PF01094"/>
    </source>
</evidence>
<name>A0A1W0WDT9_HYPEX</name>
<dbReference type="Gene3D" id="3.40.50.2300">
    <property type="match status" value="1"/>
</dbReference>
<reference evidence="8" key="1">
    <citation type="submission" date="2017-01" db="EMBL/GenBank/DDBJ databases">
        <title>Comparative genomics of anhydrobiosis in the tardigrade Hypsibius dujardini.</title>
        <authorList>
            <person name="Yoshida Y."/>
            <person name="Koutsovoulos G."/>
            <person name="Laetsch D."/>
            <person name="Stevens L."/>
            <person name="Kumar S."/>
            <person name="Horikawa D."/>
            <person name="Ishino K."/>
            <person name="Komine S."/>
            <person name="Tomita M."/>
            <person name="Blaxter M."/>
            <person name="Arakawa K."/>
        </authorList>
    </citation>
    <scope>NUCLEOTIDE SEQUENCE [LARGE SCALE GENOMIC DNA]</scope>
    <source>
        <strain evidence="8">Z151</strain>
    </source>
</reference>
<sequence>MRVFFTHGAQVVSQPINVEIASIGHIYPDNSVCLPYVGPAQDIALEAINEQYDHLFNFSITYIFDRKLKSCVDVADNAADLVSRWYYKKRSANSIPALVFPSCTDTETYAVNQLAASHNLLMITGVATHYVLMNKTQSPTFLTVGHSSSSSYLQFYRAVIPLFNWRSVFILAVQYTGAGLSYVNIARTAVRAISSLPHQMLTVKFISEVFTATRLQQVLEQFRSISRVMLCFGRAEVVRALLIAKRAFQSLLVVRPVDFNDTLTEVRGFTTAELSRRARSEYNFSLTLTGQPLVNLISPFLAINLLGQPFLLMHVKSNLIVNLSSVTWVDNRPWPPSNEPQCGYTGRSGRCEAANSGPASSIALIVICAALGPACVIVALLRCYGYFGNTLTDQTWWLMENHIIPRASHFQGQNIIW</sequence>
<evidence type="ECO:0000313" key="7">
    <source>
        <dbReference type="EMBL" id="OQV13358.1"/>
    </source>
</evidence>
<protein>
    <recommendedName>
        <fullName evidence="6">Receptor ligand binding region domain-containing protein</fullName>
    </recommendedName>
</protein>